<keyword evidence="4" id="KW-0143">Chaperone</keyword>
<feature type="compositionally biased region" description="Basic and acidic residues" evidence="7">
    <location>
        <begin position="377"/>
        <end position="391"/>
    </location>
</feature>
<evidence type="ECO:0000256" key="2">
    <source>
        <dbReference type="ARBA" id="ARBA00004496"/>
    </source>
</evidence>
<proteinExistence type="predicted"/>
<organism evidence="9 10">
    <name type="scientific">Filobasidium floriforme</name>
    <dbReference type="NCBI Taxonomy" id="5210"/>
    <lineage>
        <taxon>Eukaryota</taxon>
        <taxon>Fungi</taxon>
        <taxon>Dikarya</taxon>
        <taxon>Basidiomycota</taxon>
        <taxon>Agaricomycotina</taxon>
        <taxon>Tremellomycetes</taxon>
        <taxon>Filobasidiales</taxon>
        <taxon>Filobasidiaceae</taxon>
        <taxon>Filobasidium</taxon>
    </lineage>
</organism>
<keyword evidence="3" id="KW-0963">Cytoplasm</keyword>
<dbReference type="OrthoDB" id="376357at2759"/>
<dbReference type="PANTHER" id="PTHR44313">
    <property type="entry name" value="DNAJ HOMOLOG SUBFAMILY C MEMBER 17"/>
    <property type="match status" value="1"/>
</dbReference>
<comment type="subcellular location">
    <subcellularLocation>
        <location evidence="2">Cytoplasm</location>
    </subcellularLocation>
    <subcellularLocation>
        <location evidence="1">Nucleus</location>
    </subcellularLocation>
</comment>
<evidence type="ECO:0000313" key="10">
    <source>
        <dbReference type="Proteomes" id="UP000812966"/>
    </source>
</evidence>
<dbReference type="Pfam" id="PF00226">
    <property type="entry name" value="DnaJ"/>
    <property type="match status" value="1"/>
</dbReference>
<evidence type="ECO:0000256" key="5">
    <source>
        <dbReference type="ARBA" id="ARBA00023242"/>
    </source>
</evidence>
<dbReference type="InterPro" id="IPR036869">
    <property type="entry name" value="J_dom_sf"/>
</dbReference>
<dbReference type="CDD" id="cd06257">
    <property type="entry name" value="DnaJ"/>
    <property type="match status" value="1"/>
</dbReference>
<dbReference type="EMBL" id="JABELV010000184">
    <property type="protein sequence ID" value="KAG7528428.1"/>
    <property type="molecule type" value="Genomic_DNA"/>
</dbReference>
<dbReference type="SMART" id="SM00271">
    <property type="entry name" value="DnaJ"/>
    <property type="match status" value="1"/>
</dbReference>
<dbReference type="GO" id="GO:0000390">
    <property type="term" value="P:spliceosomal complex disassembly"/>
    <property type="evidence" value="ECO:0007669"/>
    <property type="project" value="TreeGrafter"/>
</dbReference>
<evidence type="ECO:0000256" key="1">
    <source>
        <dbReference type="ARBA" id="ARBA00004123"/>
    </source>
</evidence>
<feature type="coiled-coil region" evidence="6">
    <location>
        <begin position="100"/>
        <end position="163"/>
    </location>
</feature>
<keyword evidence="5" id="KW-0539">Nucleus</keyword>
<evidence type="ECO:0000256" key="4">
    <source>
        <dbReference type="ARBA" id="ARBA00023186"/>
    </source>
</evidence>
<feature type="region of interest" description="Disordered" evidence="7">
    <location>
        <begin position="294"/>
        <end position="400"/>
    </location>
</feature>
<evidence type="ECO:0000256" key="3">
    <source>
        <dbReference type="ARBA" id="ARBA00022490"/>
    </source>
</evidence>
<feature type="compositionally biased region" description="Basic and acidic residues" evidence="7">
    <location>
        <begin position="350"/>
        <end position="366"/>
    </location>
</feature>
<gene>
    <name evidence="9" type="ORF">FFLO_06174</name>
</gene>
<dbReference type="GO" id="GO:0005737">
    <property type="term" value="C:cytoplasm"/>
    <property type="evidence" value="ECO:0007669"/>
    <property type="project" value="UniProtKB-SubCell"/>
</dbReference>
<dbReference type="InterPro" id="IPR052094">
    <property type="entry name" value="Pre-mRNA-splicing_ERAD"/>
</dbReference>
<feature type="region of interest" description="Disordered" evidence="7">
    <location>
        <begin position="223"/>
        <end position="246"/>
    </location>
</feature>
<name>A0A8K0JHS2_9TREE</name>
<feature type="compositionally biased region" description="Low complexity" evidence="7">
    <location>
        <begin position="324"/>
        <end position="349"/>
    </location>
</feature>
<sequence>MAPLLSEEELALGDPYEVLGVPVDATEKQIRSAYRSLSLRCHPDRFPNDEKAAKQFFSISLAVNLLTDPSKRSFLNGRIEEEKRKKEKTAGMEKKRRTMVEALQAREEEAKRAKLDLARAHADASAEQSVQEIGRKMREDAARAAEAARLQAVEEEKQRIRELERATGSMNGGNNKGAVVMPENSLELTLMMQFPLADSTGLTSTTDSLRSALSARYGPLENIDLLPQAGPSEAKPKKSKKAKGPRYAVEFRRTNMDGCWACWKDHLEVEGAEKSRPLVPGTKVKFAGKKDGEAPAWVDSLGSTGKKPAASDTKPPTAAPPKISSTFTSSFPSTTTSSFPSVPSSFPTPESKRKQQEEQRERRAADDFESGILFRMRQQEREKLERQIREQEEAEETAAA</sequence>
<dbReference type="SUPFAM" id="SSF46565">
    <property type="entry name" value="Chaperone J-domain"/>
    <property type="match status" value="1"/>
</dbReference>
<protein>
    <recommendedName>
        <fullName evidence="8">J domain-containing protein</fullName>
    </recommendedName>
</protein>
<dbReference type="PRINTS" id="PR00625">
    <property type="entry name" value="JDOMAIN"/>
</dbReference>
<evidence type="ECO:0000313" key="9">
    <source>
        <dbReference type="EMBL" id="KAG7528428.1"/>
    </source>
</evidence>
<dbReference type="GO" id="GO:0005681">
    <property type="term" value="C:spliceosomal complex"/>
    <property type="evidence" value="ECO:0007669"/>
    <property type="project" value="TreeGrafter"/>
</dbReference>
<evidence type="ECO:0000259" key="8">
    <source>
        <dbReference type="PROSITE" id="PS50076"/>
    </source>
</evidence>
<evidence type="ECO:0000256" key="6">
    <source>
        <dbReference type="SAM" id="Coils"/>
    </source>
</evidence>
<reference evidence="9" key="1">
    <citation type="submission" date="2020-04" db="EMBL/GenBank/DDBJ databases">
        <title>Analysis of mating type loci in Filobasidium floriforme.</title>
        <authorList>
            <person name="Nowrousian M."/>
        </authorList>
    </citation>
    <scope>NUCLEOTIDE SEQUENCE</scope>
    <source>
        <strain evidence="9">CBS 6242</strain>
    </source>
</reference>
<dbReference type="Gene3D" id="1.10.287.110">
    <property type="entry name" value="DnaJ domain"/>
    <property type="match status" value="1"/>
</dbReference>
<dbReference type="Proteomes" id="UP000812966">
    <property type="component" value="Unassembled WGS sequence"/>
</dbReference>
<dbReference type="PROSITE" id="PS50076">
    <property type="entry name" value="DNAJ_2"/>
    <property type="match status" value="1"/>
</dbReference>
<accession>A0A8K0JHS2</accession>
<dbReference type="PANTHER" id="PTHR44313:SF1">
    <property type="entry name" value="DNAJ HOMOLOG SUBFAMILY C MEMBER 17"/>
    <property type="match status" value="1"/>
</dbReference>
<feature type="domain" description="J" evidence="8">
    <location>
        <begin position="14"/>
        <end position="91"/>
    </location>
</feature>
<keyword evidence="10" id="KW-1185">Reference proteome</keyword>
<keyword evidence="6" id="KW-0175">Coiled coil</keyword>
<dbReference type="AlphaFoldDB" id="A0A8K0JHS2"/>
<comment type="caution">
    <text evidence="9">The sequence shown here is derived from an EMBL/GenBank/DDBJ whole genome shotgun (WGS) entry which is preliminary data.</text>
</comment>
<evidence type="ECO:0000256" key="7">
    <source>
        <dbReference type="SAM" id="MobiDB-lite"/>
    </source>
</evidence>
<dbReference type="InterPro" id="IPR001623">
    <property type="entry name" value="DnaJ_domain"/>
</dbReference>